<feature type="region of interest" description="Disordered" evidence="1">
    <location>
        <begin position="290"/>
        <end position="500"/>
    </location>
</feature>
<reference evidence="2" key="2">
    <citation type="submission" date="2022-03" db="EMBL/GenBank/DDBJ databases">
        <title>Draft title - Genomic analysis of global carrot germplasm unveils the trajectory of domestication and the origin of high carotenoid orange carrot.</title>
        <authorList>
            <person name="Iorizzo M."/>
            <person name="Ellison S."/>
            <person name="Senalik D."/>
            <person name="Macko-Podgorni A."/>
            <person name="Grzebelus D."/>
            <person name="Bostan H."/>
            <person name="Rolling W."/>
            <person name="Curaba J."/>
            <person name="Simon P."/>
        </authorList>
    </citation>
    <scope>NUCLEOTIDE SEQUENCE</scope>
    <source>
        <tissue evidence="2">Leaf</tissue>
    </source>
</reference>
<feature type="region of interest" description="Disordered" evidence="1">
    <location>
        <begin position="513"/>
        <end position="532"/>
    </location>
</feature>
<feature type="compositionally biased region" description="Basic residues" evidence="1">
    <location>
        <begin position="480"/>
        <end position="500"/>
    </location>
</feature>
<protein>
    <submittedName>
        <fullName evidence="2">Uncharacterized protein</fullName>
    </submittedName>
</protein>
<dbReference type="EMBL" id="CP093348">
    <property type="protein sequence ID" value="WOH04573.1"/>
    <property type="molecule type" value="Genomic_DNA"/>
</dbReference>
<sequence length="665" mass="74799">MQKRVLGFHFNSSGNGALIHSYNRDASGTFTSGALQNSAVGTEKKHKDIYCISKDASDAIKTIESCISALKVAGKQMDSLGKRMEPGQGAVFKFVAGSDSASGTSSPNMGNKAALVSQGDQTQVGPFRLGRNDSQNLWARRTRETKAMTRWRQLSRYIVNPPDELNLPKQLMRSSATLSPWNAKSRSQNFGKDNEINLRANTFSQADELIERKELGLHKASSVHIKNVKTNAGKVESMTQTKKSPHQTNSVQGLRIPLNSEKKNSLLDRSPGKTNKLILDRNLQKRRLSKAVQSQPSIPAVSARNKQIQTQTKMVATSKVLPHRKTMRQTLPYPLRYGDREEIDRGKVKKKTDRKGKQRQILSDQPESNSTNSHGSSSSSWTTQQGSTSYHEDEEYSVSDPSQSSHHSSTSAGSESEGQYVSSSTQLHNTGSPSYSDSQLSSAPSSTHSLEDSKSDGDNVGYLLSHQTSSSEPSYQQGHYSRRYRSTHRKRPRKRTSSLKKLKDKVAIFFHHHHHHHHHHHNSDDSEKSDDLSQAYHGTALSKRDTKMFKRRNQAETSGEKVTEKLSKSMVHYAPNKKRGSNFNKLVGGLVRHVRHPKKSKKSKSSTKHQTKNQHVSKKLAKKVHWWQLLHRRRPRMRMPKKPRIKLGFGTKRSKLKAVPTLKWH</sequence>
<feature type="compositionally biased region" description="Low complexity" evidence="1">
    <location>
        <begin position="398"/>
        <end position="416"/>
    </location>
</feature>
<proteinExistence type="predicted"/>
<feature type="compositionally biased region" description="Polar residues" evidence="1">
    <location>
        <begin position="304"/>
        <end position="315"/>
    </location>
</feature>
<organism evidence="2 3">
    <name type="scientific">Daucus carota subsp. sativus</name>
    <name type="common">Carrot</name>
    <dbReference type="NCBI Taxonomy" id="79200"/>
    <lineage>
        <taxon>Eukaryota</taxon>
        <taxon>Viridiplantae</taxon>
        <taxon>Streptophyta</taxon>
        <taxon>Embryophyta</taxon>
        <taxon>Tracheophyta</taxon>
        <taxon>Spermatophyta</taxon>
        <taxon>Magnoliopsida</taxon>
        <taxon>eudicotyledons</taxon>
        <taxon>Gunneridae</taxon>
        <taxon>Pentapetalae</taxon>
        <taxon>asterids</taxon>
        <taxon>campanulids</taxon>
        <taxon>Apiales</taxon>
        <taxon>Apiaceae</taxon>
        <taxon>Apioideae</taxon>
        <taxon>Scandiceae</taxon>
        <taxon>Daucinae</taxon>
        <taxon>Daucus</taxon>
        <taxon>Daucus sect. Daucus</taxon>
    </lineage>
</organism>
<evidence type="ECO:0000313" key="2">
    <source>
        <dbReference type="EMBL" id="WOH04573.1"/>
    </source>
</evidence>
<feature type="compositionally biased region" description="Basic and acidic residues" evidence="1">
    <location>
        <begin position="337"/>
        <end position="346"/>
    </location>
</feature>
<evidence type="ECO:0000256" key="1">
    <source>
        <dbReference type="SAM" id="MobiDB-lite"/>
    </source>
</evidence>
<dbReference type="Proteomes" id="UP000077755">
    <property type="component" value="Chromosome 6"/>
</dbReference>
<feature type="compositionally biased region" description="Basic residues" evidence="1">
    <location>
        <begin position="347"/>
        <end position="358"/>
    </location>
</feature>
<dbReference type="AlphaFoldDB" id="A0AAF0XB03"/>
<accession>A0AAF0XB03</accession>
<evidence type="ECO:0000313" key="3">
    <source>
        <dbReference type="Proteomes" id="UP000077755"/>
    </source>
</evidence>
<feature type="compositionally biased region" description="Polar residues" evidence="1">
    <location>
        <begin position="465"/>
        <end position="479"/>
    </location>
</feature>
<feature type="region of interest" description="Disordered" evidence="1">
    <location>
        <begin position="594"/>
        <end position="620"/>
    </location>
</feature>
<reference evidence="2" key="1">
    <citation type="journal article" date="2016" name="Nat. Genet.">
        <title>A high-quality carrot genome assembly provides new insights into carotenoid accumulation and asterid genome evolution.</title>
        <authorList>
            <person name="Iorizzo M."/>
            <person name="Ellison S."/>
            <person name="Senalik D."/>
            <person name="Zeng P."/>
            <person name="Satapoomin P."/>
            <person name="Huang J."/>
            <person name="Bowman M."/>
            <person name="Iovene M."/>
            <person name="Sanseverino W."/>
            <person name="Cavagnaro P."/>
            <person name="Yildiz M."/>
            <person name="Macko-Podgorni A."/>
            <person name="Moranska E."/>
            <person name="Grzebelus E."/>
            <person name="Grzebelus D."/>
            <person name="Ashrafi H."/>
            <person name="Zheng Z."/>
            <person name="Cheng S."/>
            <person name="Spooner D."/>
            <person name="Van Deynze A."/>
            <person name="Simon P."/>
        </authorList>
    </citation>
    <scope>NUCLEOTIDE SEQUENCE</scope>
    <source>
        <tissue evidence="2">Leaf</tissue>
    </source>
</reference>
<name>A0AAF0XB03_DAUCS</name>
<feature type="compositionally biased region" description="Polar residues" evidence="1">
    <location>
        <begin position="417"/>
        <end position="448"/>
    </location>
</feature>
<feature type="compositionally biased region" description="Low complexity" evidence="1">
    <location>
        <begin position="368"/>
        <end position="389"/>
    </location>
</feature>
<feature type="compositionally biased region" description="Basic and acidic residues" evidence="1">
    <location>
        <begin position="522"/>
        <end position="531"/>
    </location>
</feature>
<gene>
    <name evidence="2" type="ORF">DCAR_0623983</name>
</gene>
<keyword evidence="3" id="KW-1185">Reference proteome</keyword>
<feature type="region of interest" description="Disordered" evidence="1">
    <location>
        <begin position="538"/>
        <end position="563"/>
    </location>
</feature>